<evidence type="ECO:0000256" key="2">
    <source>
        <dbReference type="RuleBase" id="RU000363"/>
    </source>
</evidence>
<dbReference type="InterPro" id="IPR057326">
    <property type="entry name" value="KR_dom"/>
</dbReference>
<proteinExistence type="inferred from homology"/>
<dbReference type="Pfam" id="PF00106">
    <property type="entry name" value="adh_short"/>
    <property type="match status" value="1"/>
</dbReference>
<evidence type="ECO:0000313" key="5">
    <source>
        <dbReference type="Proteomes" id="UP000555393"/>
    </source>
</evidence>
<dbReference type="InterPro" id="IPR036291">
    <property type="entry name" value="NAD(P)-bd_dom_sf"/>
</dbReference>
<dbReference type="PRINTS" id="PR00081">
    <property type="entry name" value="GDHRDH"/>
</dbReference>
<keyword evidence="5" id="KW-1185">Reference proteome</keyword>
<evidence type="ECO:0000256" key="1">
    <source>
        <dbReference type="ARBA" id="ARBA00006484"/>
    </source>
</evidence>
<dbReference type="AlphaFoldDB" id="A0A841LUS5"/>
<dbReference type="InterPro" id="IPR020904">
    <property type="entry name" value="Sc_DH/Rdtase_CS"/>
</dbReference>
<sequence>MQKGEAMLNGHHALITGAGSGIGEEIARQLHAAGARVTLAGRRSEPLQKLAQELGENSFALGNFDVTSAASIGAGLTKARDQFGAISILINNAGQAPTAPFEKMSDEQWDEIIAVNLTSVFRLSRAVLPDLKHYGEGARLINIASTAGLKGYSYVSGYCAAKHGVIGLTRALAQELAKTGITVNAVCPGFTDTPLIQQSIENIVNKTGRSPQEALATFTQTNPQGRLIQPQEVANCVLWLASPASGSVNGQAISVSGGEI</sequence>
<comment type="similarity">
    <text evidence="1 2">Belongs to the short-chain dehydrogenases/reductases (SDR) family.</text>
</comment>
<gene>
    <name evidence="4" type="ORF">FHS77_001154</name>
</gene>
<dbReference type="InterPro" id="IPR002347">
    <property type="entry name" value="SDR_fam"/>
</dbReference>
<dbReference type="Gene3D" id="3.40.50.720">
    <property type="entry name" value="NAD(P)-binding Rossmann-like Domain"/>
    <property type="match status" value="1"/>
</dbReference>
<dbReference type="SMART" id="SM00822">
    <property type="entry name" value="PKS_KR"/>
    <property type="match status" value="1"/>
</dbReference>
<dbReference type="PANTHER" id="PTHR42879">
    <property type="entry name" value="3-OXOACYL-(ACYL-CARRIER-PROTEIN) REDUCTASE"/>
    <property type="match status" value="1"/>
</dbReference>
<organism evidence="4 5">
    <name type="scientific">Paenochrobactrum gallinarii</name>
    <dbReference type="NCBI Taxonomy" id="643673"/>
    <lineage>
        <taxon>Bacteria</taxon>
        <taxon>Pseudomonadati</taxon>
        <taxon>Pseudomonadota</taxon>
        <taxon>Alphaproteobacteria</taxon>
        <taxon>Hyphomicrobiales</taxon>
        <taxon>Brucellaceae</taxon>
        <taxon>Paenochrobactrum</taxon>
    </lineage>
</organism>
<dbReference type="PROSITE" id="PS00061">
    <property type="entry name" value="ADH_SHORT"/>
    <property type="match status" value="1"/>
</dbReference>
<evidence type="ECO:0000259" key="3">
    <source>
        <dbReference type="SMART" id="SM00822"/>
    </source>
</evidence>
<dbReference type="CDD" id="cd05233">
    <property type="entry name" value="SDR_c"/>
    <property type="match status" value="1"/>
</dbReference>
<dbReference type="PRINTS" id="PR00080">
    <property type="entry name" value="SDRFAMILY"/>
</dbReference>
<dbReference type="Proteomes" id="UP000555393">
    <property type="component" value="Unassembled WGS sequence"/>
</dbReference>
<accession>A0A841LUS5</accession>
<evidence type="ECO:0000313" key="4">
    <source>
        <dbReference type="EMBL" id="MBB6260620.1"/>
    </source>
</evidence>
<comment type="caution">
    <text evidence="4">The sequence shown here is derived from an EMBL/GenBank/DDBJ whole genome shotgun (WGS) entry which is preliminary data.</text>
</comment>
<protein>
    <submittedName>
        <fullName evidence="4">NAD(P)-dependent dehydrogenase (Short-subunit alcohol dehydrogenase family)</fullName>
    </submittedName>
</protein>
<dbReference type="FunFam" id="3.40.50.720:FF:000084">
    <property type="entry name" value="Short-chain dehydrogenase reductase"/>
    <property type="match status" value="1"/>
</dbReference>
<name>A0A841LUS5_9HYPH</name>
<feature type="domain" description="Ketoreductase" evidence="3">
    <location>
        <begin position="11"/>
        <end position="189"/>
    </location>
</feature>
<dbReference type="InterPro" id="IPR050259">
    <property type="entry name" value="SDR"/>
</dbReference>
<reference evidence="4 5" key="1">
    <citation type="submission" date="2020-08" db="EMBL/GenBank/DDBJ databases">
        <title>Genomic Encyclopedia of Type Strains, Phase IV (KMG-IV): sequencing the most valuable type-strain genomes for metagenomic binning, comparative biology and taxonomic classification.</title>
        <authorList>
            <person name="Goeker M."/>
        </authorList>
    </citation>
    <scope>NUCLEOTIDE SEQUENCE [LARGE SCALE GENOMIC DNA]</scope>
    <source>
        <strain evidence="4 5">DSM 22336</strain>
    </source>
</reference>
<dbReference type="GO" id="GO:0032787">
    <property type="term" value="P:monocarboxylic acid metabolic process"/>
    <property type="evidence" value="ECO:0007669"/>
    <property type="project" value="UniProtKB-ARBA"/>
</dbReference>
<dbReference type="RefSeq" id="WP_184221159.1">
    <property type="nucleotide sequence ID" value="NZ_JACIIU010000003.1"/>
</dbReference>
<dbReference type="PANTHER" id="PTHR42879:SF2">
    <property type="entry name" value="3-OXOACYL-[ACYL-CARRIER-PROTEIN] REDUCTASE FABG"/>
    <property type="match status" value="1"/>
</dbReference>
<dbReference type="SUPFAM" id="SSF51735">
    <property type="entry name" value="NAD(P)-binding Rossmann-fold domains"/>
    <property type="match status" value="1"/>
</dbReference>
<dbReference type="EMBL" id="JACIIU010000003">
    <property type="protein sequence ID" value="MBB6260620.1"/>
    <property type="molecule type" value="Genomic_DNA"/>
</dbReference>